<protein>
    <recommendedName>
        <fullName evidence="3">DUF4224 domain-containing protein</fullName>
    </recommendedName>
</protein>
<accession>A0A919KI11</accession>
<organism evidence="1 2">
    <name type="scientific">Xanthomonas boreopolis</name>
    <dbReference type="NCBI Taxonomy" id="86183"/>
    <lineage>
        <taxon>Bacteria</taxon>
        <taxon>Pseudomonadati</taxon>
        <taxon>Pseudomonadota</taxon>
        <taxon>Gammaproteobacteria</taxon>
        <taxon>Lysobacterales</taxon>
        <taxon>Lysobacteraceae</taxon>
        <taxon>Xanthomonas</taxon>
    </lineage>
</organism>
<dbReference type="AlphaFoldDB" id="A0A919KI11"/>
<proteinExistence type="predicted"/>
<comment type="caution">
    <text evidence="1">The sequence shown here is derived from an EMBL/GenBank/DDBJ whole genome shotgun (WGS) entry which is preliminary data.</text>
</comment>
<dbReference type="RefSeq" id="WP_434029140.1">
    <property type="nucleotide sequence ID" value="NZ_BNBA01000011.1"/>
</dbReference>
<evidence type="ECO:0000313" key="2">
    <source>
        <dbReference type="Proteomes" id="UP000623958"/>
    </source>
</evidence>
<dbReference type="Proteomes" id="UP000623958">
    <property type="component" value="Unassembled WGS sequence"/>
</dbReference>
<name>A0A919KI11_9XANT</name>
<evidence type="ECO:0008006" key="3">
    <source>
        <dbReference type="Google" id="ProtNLM"/>
    </source>
</evidence>
<reference evidence="1" key="2">
    <citation type="submission" date="2020-09" db="EMBL/GenBank/DDBJ databases">
        <authorList>
            <person name="Sun Q."/>
            <person name="Ohkuma M."/>
        </authorList>
    </citation>
    <scope>NUCLEOTIDE SEQUENCE</scope>
    <source>
        <strain evidence="1">JCM 13306</strain>
    </source>
</reference>
<sequence>MGAAERLPEIYTFEDLQLMCGGGKKVSRAKVEAWAKDQGIKYRYDGKGGIWTTLEALNAALGLRPLQNDDVPKMEDLI</sequence>
<reference evidence="1" key="1">
    <citation type="journal article" date="2014" name="Int. J. Syst. Evol. Microbiol.">
        <title>Complete genome sequence of Corynebacterium casei LMG S-19264T (=DSM 44701T), isolated from a smear-ripened cheese.</title>
        <authorList>
            <consortium name="US DOE Joint Genome Institute (JGI-PGF)"/>
            <person name="Walter F."/>
            <person name="Albersmeier A."/>
            <person name="Kalinowski J."/>
            <person name="Ruckert C."/>
        </authorList>
    </citation>
    <scope>NUCLEOTIDE SEQUENCE</scope>
    <source>
        <strain evidence="1">JCM 13306</strain>
    </source>
</reference>
<evidence type="ECO:0000313" key="1">
    <source>
        <dbReference type="EMBL" id="GHH52961.1"/>
    </source>
</evidence>
<gene>
    <name evidence="1" type="ORF">GCM10009090_17630</name>
</gene>
<dbReference type="EMBL" id="BNBA01000011">
    <property type="protein sequence ID" value="GHH52961.1"/>
    <property type="molecule type" value="Genomic_DNA"/>
</dbReference>
<keyword evidence="2" id="KW-1185">Reference proteome</keyword>